<dbReference type="SUPFAM" id="SSF50978">
    <property type="entry name" value="WD40 repeat-like"/>
    <property type="match status" value="1"/>
</dbReference>
<feature type="compositionally biased region" description="Low complexity" evidence="7">
    <location>
        <begin position="91"/>
        <end position="101"/>
    </location>
</feature>
<dbReference type="eggNOG" id="KOG3914">
    <property type="taxonomic scope" value="Eukaryota"/>
</dbReference>
<feature type="region of interest" description="Disordered" evidence="7">
    <location>
        <begin position="195"/>
        <end position="255"/>
    </location>
</feature>
<evidence type="ECO:0000256" key="6">
    <source>
        <dbReference type="HAMAP-Rule" id="MF_03056"/>
    </source>
</evidence>
<evidence type="ECO:0000313" key="9">
    <source>
        <dbReference type="Proteomes" id="UP000012174"/>
    </source>
</evidence>
<gene>
    <name evidence="8" type="ORF">UCREL1_10947</name>
</gene>
<evidence type="ECO:0000256" key="2">
    <source>
        <dbReference type="ARBA" id="ARBA00022574"/>
    </source>
</evidence>
<organism evidence="8 9">
    <name type="scientific">Eutypa lata (strain UCR-EL1)</name>
    <name type="common">Grapevine dieback disease fungus</name>
    <name type="synonym">Eutypa armeniacae</name>
    <dbReference type="NCBI Taxonomy" id="1287681"/>
    <lineage>
        <taxon>Eukaryota</taxon>
        <taxon>Fungi</taxon>
        <taxon>Dikarya</taxon>
        <taxon>Ascomycota</taxon>
        <taxon>Pezizomycotina</taxon>
        <taxon>Sordariomycetes</taxon>
        <taxon>Xylariomycetidae</taxon>
        <taxon>Xylariales</taxon>
        <taxon>Diatrypaceae</taxon>
        <taxon>Eutypa</taxon>
    </lineage>
</organism>
<evidence type="ECO:0000256" key="5">
    <source>
        <dbReference type="ARBA" id="ARBA00023242"/>
    </source>
</evidence>
<keyword evidence="3 6" id="KW-0819">tRNA processing</keyword>
<dbReference type="STRING" id="1287681.M7T673"/>
<dbReference type="AlphaFoldDB" id="M7T673"/>
<dbReference type="OMA" id="SERCMPK"/>
<accession>M7T673</accession>
<reference evidence="9" key="1">
    <citation type="journal article" date="2013" name="Genome Announc.">
        <title>Draft genome sequence of the grapevine dieback fungus Eutypa lata UCR-EL1.</title>
        <authorList>
            <person name="Blanco-Ulate B."/>
            <person name="Rolshausen P.E."/>
            <person name="Cantu D."/>
        </authorList>
    </citation>
    <scope>NUCLEOTIDE SEQUENCE [LARGE SCALE GENOMIC DNA]</scope>
    <source>
        <strain evidence="9">UCR-EL1</strain>
    </source>
</reference>
<feature type="region of interest" description="Disordered" evidence="7">
    <location>
        <begin position="37"/>
        <end position="121"/>
    </location>
</feature>
<keyword evidence="9" id="KW-1185">Reference proteome</keyword>
<dbReference type="UniPathway" id="UPA00989"/>
<dbReference type="KEGG" id="ela:UCREL1_10947"/>
<evidence type="ECO:0000256" key="7">
    <source>
        <dbReference type="SAM" id="MobiDB-lite"/>
    </source>
</evidence>
<dbReference type="GO" id="GO:0005829">
    <property type="term" value="C:cytosol"/>
    <property type="evidence" value="ECO:0007669"/>
    <property type="project" value="TreeGrafter"/>
</dbReference>
<comment type="subcellular location">
    <subcellularLocation>
        <location evidence="1 6">Nucleus</location>
    </subcellularLocation>
</comment>
<feature type="compositionally biased region" description="Basic and acidic residues" evidence="7">
    <location>
        <begin position="234"/>
        <end position="255"/>
    </location>
</feature>
<proteinExistence type="inferred from homology"/>
<evidence type="ECO:0000256" key="4">
    <source>
        <dbReference type="ARBA" id="ARBA00022737"/>
    </source>
</evidence>
<dbReference type="PANTHER" id="PTHR16288">
    <property type="entry name" value="WD40 REPEAT PROTEIN 4"/>
    <property type="match status" value="1"/>
</dbReference>
<dbReference type="HAMAP" id="MF_03056">
    <property type="entry name" value="TRM82"/>
    <property type="match status" value="1"/>
</dbReference>
<keyword evidence="5 6" id="KW-0539">Nucleus</keyword>
<feature type="compositionally biased region" description="Low complexity" evidence="7">
    <location>
        <begin position="195"/>
        <end position="210"/>
    </location>
</feature>
<protein>
    <submittedName>
        <fullName evidence="8">Putative wd repeat domain-containing protein</fullName>
    </submittedName>
</protein>
<dbReference type="InterPro" id="IPR036322">
    <property type="entry name" value="WD40_repeat_dom_sf"/>
</dbReference>
<dbReference type="Proteomes" id="UP000012174">
    <property type="component" value="Unassembled WGS sequence"/>
</dbReference>
<dbReference type="HOGENOM" id="CLU_022082_0_0_1"/>
<dbReference type="GO" id="GO:0043527">
    <property type="term" value="C:tRNA methyltransferase complex"/>
    <property type="evidence" value="ECO:0007669"/>
    <property type="project" value="TreeGrafter"/>
</dbReference>
<keyword evidence="2 6" id="KW-0853">WD repeat</keyword>
<dbReference type="PANTHER" id="PTHR16288:SF0">
    <property type="entry name" value="TRNA (GUANINE-N(7)-)-METHYLTRANSFERASE NON-CATALYTIC SUBUNIT WDR4"/>
    <property type="match status" value="1"/>
</dbReference>
<dbReference type="OrthoDB" id="339900at2759"/>
<feature type="compositionally biased region" description="Basic and acidic residues" evidence="7">
    <location>
        <begin position="74"/>
        <end position="84"/>
    </location>
</feature>
<feature type="region of interest" description="Disordered" evidence="7">
    <location>
        <begin position="497"/>
        <end position="530"/>
    </location>
</feature>
<dbReference type="Gene3D" id="2.130.10.10">
    <property type="entry name" value="YVTN repeat-like/Quinoprotein amine dehydrogenase"/>
    <property type="match status" value="1"/>
</dbReference>
<dbReference type="InterPro" id="IPR028884">
    <property type="entry name" value="Trm82"/>
</dbReference>
<dbReference type="InterPro" id="IPR015943">
    <property type="entry name" value="WD40/YVTN_repeat-like_dom_sf"/>
</dbReference>
<comment type="function">
    <text evidence="6">Required for the formation of N(7)-methylguanine at position 46 (m7G46) in tRNA. In the complex, it is required to stabilize and induce conformational changes of the catalytic subunit.</text>
</comment>
<dbReference type="GO" id="GO:0106004">
    <property type="term" value="P:tRNA (guanine-N7)-methylation"/>
    <property type="evidence" value="ECO:0007669"/>
    <property type="project" value="UniProtKB-UniRule"/>
</dbReference>
<comment type="pathway">
    <text evidence="6">tRNA modification; N(7)-methylguanine-tRNA biosynthesis.</text>
</comment>
<evidence type="ECO:0000313" key="8">
    <source>
        <dbReference type="EMBL" id="EMR62120.1"/>
    </source>
</evidence>
<evidence type="ECO:0000256" key="1">
    <source>
        <dbReference type="ARBA" id="ARBA00004123"/>
    </source>
</evidence>
<keyword evidence="4 6" id="KW-0677">Repeat</keyword>
<dbReference type="EMBL" id="KB707493">
    <property type="protein sequence ID" value="EMR62120.1"/>
    <property type="molecule type" value="Genomic_DNA"/>
</dbReference>
<dbReference type="GO" id="GO:0005634">
    <property type="term" value="C:nucleus"/>
    <property type="evidence" value="ECO:0007669"/>
    <property type="project" value="UniProtKB-SubCell"/>
</dbReference>
<comment type="similarity">
    <text evidence="6">Belongs to the WD repeat TRM82 family.</text>
</comment>
<evidence type="ECO:0000256" key="3">
    <source>
        <dbReference type="ARBA" id="ARBA00022694"/>
    </source>
</evidence>
<sequence length="530" mass="56548">MVLPYQCVSPLGKGTILCGSKGTSIYTFDTESHTLLSSWSHPLSGKSKPKVDVGEVGTPAEQESDQPPSKKRKLESNGEDRAGEDQEAETPAENAAPPANGKGRGKKPKQKPKQPAPRPQEQPFVILVTATSDGSHIVAVTGQDKTLWVLEHDGKGGLKELSQRPSSITLTADGKSILCADKFGDVYSLPLIPSSTSATSGASNASTPASTPAPQPDKPKGANKFTVHSKRNLRALEEQEKSRNSGNDTPKEGPSYEHELIIGHVSMLTAVVLANLKGKTYIFTADRDEHIRVSRGIPQAYVIESYCLGHNAFIGALCTPVSQPEILISGGGDNELFVWDWLAGKLLRKVDLLSHVQGIVADAQKIAVSALYSYPTEGGSHVVTICERVPGIFIFELQHNTLVHVQTVQLTGNPLDITILGTEDQPLKLAVAVDPIPGAAADDGDKVDPSLLTLDVDNSGKVSAPNALFPTVEVADEDVTREELDKILYTVENLRKTEFEDRDVDEPPAKGSVVSQGEGGTDPMDVGEAA</sequence>
<name>M7T673_EUTLA</name>
<feature type="compositionally biased region" description="Basic residues" evidence="7">
    <location>
        <begin position="103"/>
        <end position="112"/>
    </location>
</feature>